<dbReference type="RefSeq" id="YP_001798510.1">
    <property type="nucleotide sequence ID" value="NC_010536.1"/>
</dbReference>
<evidence type="ECO:0000256" key="3">
    <source>
        <dbReference type="ARBA" id="ARBA00022448"/>
    </source>
</evidence>
<feature type="transmembrane region" description="Helical" evidence="12">
    <location>
        <begin position="21"/>
        <end position="38"/>
    </location>
</feature>
<keyword evidence="8" id="KW-0406">Ion transport</keyword>
<keyword evidence="13" id="KW-0496">Mitochondrion</keyword>
<evidence type="ECO:0000256" key="1">
    <source>
        <dbReference type="ARBA" id="ARBA00004141"/>
    </source>
</evidence>
<accession>B2BS90</accession>
<keyword evidence="10" id="KW-0066">ATP synthesis</keyword>
<dbReference type="PANTHER" id="PTHR11410:SF0">
    <property type="entry name" value="ATP SYNTHASE SUBUNIT A"/>
    <property type="match status" value="1"/>
</dbReference>
<feature type="transmembrane region" description="Helical" evidence="12">
    <location>
        <begin position="71"/>
        <end position="93"/>
    </location>
</feature>
<keyword evidence="5 12" id="KW-0812">Transmembrane</keyword>
<keyword evidence="7 12" id="KW-1133">Transmembrane helix</keyword>
<dbReference type="PRINTS" id="PR00123">
    <property type="entry name" value="ATPASEA"/>
</dbReference>
<dbReference type="InterPro" id="IPR000568">
    <property type="entry name" value="ATP_synth_F0_asu"/>
</dbReference>
<dbReference type="InterPro" id="IPR035908">
    <property type="entry name" value="F0_ATP_A_sf"/>
</dbReference>
<evidence type="ECO:0000256" key="8">
    <source>
        <dbReference type="ARBA" id="ARBA00023065"/>
    </source>
</evidence>
<dbReference type="InterPro" id="IPR045083">
    <property type="entry name" value="ATP_synth_F0_asu_bact/mt"/>
</dbReference>
<organism evidence="13">
    <name type="scientific">Sminthurus viridis</name>
    <name type="common">Lucerne flea</name>
    <dbReference type="NCBI Taxonomy" id="109609"/>
    <lineage>
        <taxon>Eukaryota</taxon>
        <taxon>Metazoa</taxon>
        <taxon>Ecdysozoa</taxon>
        <taxon>Arthropoda</taxon>
        <taxon>Hexapoda</taxon>
        <taxon>Collembola</taxon>
        <taxon>Symphypleona</taxon>
        <taxon>Sminthuridae</taxon>
        <taxon>Sminthurus</taxon>
    </lineage>
</organism>
<evidence type="ECO:0000256" key="6">
    <source>
        <dbReference type="ARBA" id="ARBA00022781"/>
    </source>
</evidence>
<feature type="transmembrane region" description="Helical" evidence="12">
    <location>
        <begin position="193"/>
        <end position="220"/>
    </location>
</feature>
<dbReference type="PANTHER" id="PTHR11410">
    <property type="entry name" value="ATP SYNTHASE SUBUNIT A"/>
    <property type="match status" value="1"/>
</dbReference>
<comment type="similarity">
    <text evidence="2">Belongs to the ATPase A chain family.</text>
</comment>
<dbReference type="CTD" id="4508"/>
<protein>
    <recommendedName>
        <fullName evidence="11">ATP synthase subunit a</fullName>
    </recommendedName>
</protein>
<dbReference type="Pfam" id="PF00119">
    <property type="entry name" value="ATP-synt_A"/>
    <property type="match status" value="1"/>
</dbReference>
<comment type="subcellular location">
    <subcellularLocation>
        <location evidence="1">Membrane</location>
        <topology evidence="1">Multi-pass membrane protein</topology>
    </subcellularLocation>
    <subcellularLocation>
        <location evidence="11">Mitochondrion inner membrane</location>
        <topology evidence="11">Multi-pass membrane protein</topology>
    </subcellularLocation>
</comment>
<feature type="transmembrane region" description="Helical" evidence="12">
    <location>
        <begin position="157"/>
        <end position="181"/>
    </location>
</feature>
<evidence type="ECO:0000256" key="10">
    <source>
        <dbReference type="ARBA" id="ARBA00023310"/>
    </source>
</evidence>
<dbReference type="NCBIfam" id="TIGR01131">
    <property type="entry name" value="ATP_synt_6_or_A"/>
    <property type="match status" value="1"/>
</dbReference>
<keyword evidence="3" id="KW-0813">Transport</keyword>
<evidence type="ECO:0000313" key="13">
    <source>
        <dbReference type="EMBL" id="ABS82046.1"/>
    </source>
</evidence>
<dbReference type="AlphaFoldDB" id="B2BS90"/>
<evidence type="ECO:0000256" key="4">
    <source>
        <dbReference type="ARBA" id="ARBA00022547"/>
    </source>
</evidence>
<dbReference type="InterPro" id="IPR023011">
    <property type="entry name" value="ATP_synth_F0_asu_AS"/>
</dbReference>
<reference evidence="13" key="1">
    <citation type="journal article" date="2007" name="BMC Evol. Biol.">
        <title>Phylogenetic analysis of mitochondrial protein coding genes confirms the reciprocal paraphyly of Hexapoda and Crustacea.</title>
        <authorList>
            <person name="Carapelli A."/>
            <person name="Lio' P."/>
            <person name="Nardi F."/>
            <person name="van der Wath E."/>
            <person name="Frati F."/>
        </authorList>
    </citation>
    <scope>NUCLEOTIDE SEQUENCE</scope>
</reference>
<gene>
    <name evidence="13" type="primary">ATP6</name>
</gene>
<keyword evidence="4" id="KW-0138">CF(0)</keyword>
<evidence type="ECO:0000256" key="2">
    <source>
        <dbReference type="ARBA" id="ARBA00006810"/>
    </source>
</evidence>
<name>B2BS90_SMIVR</name>
<feature type="transmembrane region" description="Helical" evidence="12">
    <location>
        <begin position="100"/>
        <end position="119"/>
    </location>
</feature>
<sequence length="225" mass="25106">MMTNLFSIFDPSTSMGTSLNWSSMFIILLMLFPCYWAIPSNINMFFSNIVSVLHKEIKITLGKTTPLGTSLFLISILIFIMHNNVMGLLPYIFTASSHMTMTLTLALPFWMSLMLFGWINSAVNMLAHLVPQGTPAMLMMFMVLIETISNMIRPLTLAVRLTANMIAGHLLMTLIGNQAAVSSMITLLGVMNAFILLTILEMAVAFIQAYVFAVLLTLYVNEIHH</sequence>
<evidence type="ECO:0000256" key="9">
    <source>
        <dbReference type="ARBA" id="ARBA00023136"/>
    </source>
</evidence>
<geneLocation type="mitochondrion" evidence="13"/>
<evidence type="ECO:0000256" key="7">
    <source>
        <dbReference type="ARBA" id="ARBA00022989"/>
    </source>
</evidence>
<dbReference type="EMBL" id="EU016192">
    <property type="protein sequence ID" value="ABS82046.1"/>
    <property type="molecule type" value="Genomic_DNA"/>
</dbReference>
<dbReference type="SUPFAM" id="SSF81336">
    <property type="entry name" value="F1F0 ATP synthase subunit A"/>
    <property type="match status" value="1"/>
</dbReference>
<dbReference type="GeneID" id="6172349"/>
<keyword evidence="6" id="KW-0375">Hydrogen ion transport</keyword>
<dbReference type="GO" id="GO:0005743">
    <property type="term" value="C:mitochondrial inner membrane"/>
    <property type="evidence" value="ECO:0007669"/>
    <property type="project" value="UniProtKB-SubCell"/>
</dbReference>
<evidence type="ECO:0000256" key="11">
    <source>
        <dbReference type="RuleBase" id="RU004450"/>
    </source>
</evidence>
<dbReference type="CDD" id="cd00310">
    <property type="entry name" value="ATP-synt_Fo_a_6"/>
    <property type="match status" value="1"/>
</dbReference>
<proteinExistence type="inferred from homology"/>
<keyword evidence="9 12" id="KW-0472">Membrane</keyword>
<dbReference type="Gene3D" id="1.20.120.220">
    <property type="entry name" value="ATP synthase, F0 complex, subunit A"/>
    <property type="match status" value="1"/>
</dbReference>
<dbReference type="GO" id="GO:0045259">
    <property type="term" value="C:proton-transporting ATP synthase complex"/>
    <property type="evidence" value="ECO:0007669"/>
    <property type="project" value="UniProtKB-KW"/>
</dbReference>
<evidence type="ECO:0000256" key="12">
    <source>
        <dbReference type="SAM" id="Phobius"/>
    </source>
</evidence>
<evidence type="ECO:0000256" key="5">
    <source>
        <dbReference type="ARBA" id="ARBA00022692"/>
    </source>
</evidence>
<dbReference type="GO" id="GO:0046933">
    <property type="term" value="F:proton-transporting ATP synthase activity, rotational mechanism"/>
    <property type="evidence" value="ECO:0007669"/>
    <property type="project" value="TreeGrafter"/>
</dbReference>
<dbReference type="PROSITE" id="PS00449">
    <property type="entry name" value="ATPASE_A"/>
    <property type="match status" value="1"/>
</dbReference>